<evidence type="ECO:0000313" key="2">
    <source>
        <dbReference type="EMBL" id="ORZ24724.1"/>
    </source>
</evidence>
<evidence type="ECO:0000256" key="1">
    <source>
        <dbReference type="SAM" id="Phobius"/>
    </source>
</evidence>
<gene>
    <name evidence="2" type="ORF">BCR42DRAFT_446639</name>
</gene>
<dbReference type="AlphaFoldDB" id="A0A1X2IZG8"/>
<evidence type="ECO:0000313" key="3">
    <source>
        <dbReference type="Proteomes" id="UP000193560"/>
    </source>
</evidence>
<feature type="transmembrane region" description="Helical" evidence="1">
    <location>
        <begin position="91"/>
        <end position="119"/>
    </location>
</feature>
<keyword evidence="1" id="KW-1133">Transmembrane helix</keyword>
<proteinExistence type="predicted"/>
<comment type="caution">
    <text evidence="2">The sequence shown here is derived from an EMBL/GenBank/DDBJ whole genome shotgun (WGS) entry which is preliminary data.</text>
</comment>
<name>A0A1X2IZG8_9FUNG</name>
<dbReference type="EMBL" id="MCGE01000002">
    <property type="protein sequence ID" value="ORZ24724.1"/>
    <property type="molecule type" value="Genomic_DNA"/>
</dbReference>
<keyword evidence="1" id="KW-0472">Membrane</keyword>
<dbReference type="Proteomes" id="UP000193560">
    <property type="component" value="Unassembled WGS sequence"/>
</dbReference>
<keyword evidence="3" id="KW-1185">Reference proteome</keyword>
<keyword evidence="1" id="KW-0812">Transmembrane</keyword>
<accession>A0A1X2IZG8</accession>
<organism evidence="2 3">
    <name type="scientific">Absidia repens</name>
    <dbReference type="NCBI Taxonomy" id="90262"/>
    <lineage>
        <taxon>Eukaryota</taxon>
        <taxon>Fungi</taxon>
        <taxon>Fungi incertae sedis</taxon>
        <taxon>Mucoromycota</taxon>
        <taxon>Mucoromycotina</taxon>
        <taxon>Mucoromycetes</taxon>
        <taxon>Mucorales</taxon>
        <taxon>Cunninghamellaceae</taxon>
        <taxon>Absidia</taxon>
    </lineage>
</organism>
<reference evidence="2 3" key="1">
    <citation type="submission" date="2016-07" db="EMBL/GenBank/DDBJ databases">
        <title>Pervasive Adenine N6-methylation of Active Genes in Fungi.</title>
        <authorList>
            <consortium name="DOE Joint Genome Institute"/>
            <person name="Mondo S.J."/>
            <person name="Dannebaum R.O."/>
            <person name="Kuo R.C."/>
            <person name="Labutti K."/>
            <person name="Haridas S."/>
            <person name="Kuo A."/>
            <person name="Salamov A."/>
            <person name="Ahrendt S.R."/>
            <person name="Lipzen A."/>
            <person name="Sullivan W."/>
            <person name="Andreopoulos W.B."/>
            <person name="Clum A."/>
            <person name="Lindquist E."/>
            <person name="Daum C."/>
            <person name="Ramamoorthy G.K."/>
            <person name="Gryganskyi A."/>
            <person name="Culley D."/>
            <person name="Magnuson J.K."/>
            <person name="James T.Y."/>
            <person name="O'Malley M.A."/>
            <person name="Stajich J.E."/>
            <person name="Spatafora J.W."/>
            <person name="Visel A."/>
            <person name="Grigoriev I.V."/>
        </authorList>
    </citation>
    <scope>NUCLEOTIDE SEQUENCE [LARGE SCALE GENOMIC DNA]</scope>
    <source>
        <strain evidence="2 3">NRRL 1336</strain>
    </source>
</reference>
<sequence>MNMVNIDHSNVKQENIDWFGTIRKYTESLLVTTLDYWNGLKDIILQLWQYWEFRILVFIFAGLSCIPFAIFLLFCTCLTCLVMFISASVWLVFSTIATFVLFPFLIGSMGVAVGLVLVYQVCVITKISLASIFSASANDENDDDLVICDDNKK</sequence>
<protein>
    <submittedName>
        <fullName evidence="2">Uncharacterized protein</fullName>
    </submittedName>
</protein>
<feature type="transmembrane region" description="Helical" evidence="1">
    <location>
        <begin position="55"/>
        <end position="85"/>
    </location>
</feature>